<dbReference type="InterPro" id="IPR004568">
    <property type="entry name" value="Ppantetheine-prot_Trfase_dom"/>
</dbReference>
<dbReference type="AlphaFoldDB" id="A0A7X2Z4M4"/>
<comment type="cofactor">
    <cofactor evidence="1">
        <name>Mg(2+)</name>
        <dbReference type="ChEBI" id="CHEBI:18420"/>
    </cofactor>
</comment>
<evidence type="ECO:0000256" key="3">
    <source>
        <dbReference type="ARBA" id="ARBA00022679"/>
    </source>
</evidence>
<proteinExistence type="inferred from homology"/>
<keyword evidence="5" id="KW-0460">Magnesium</keyword>
<dbReference type="Proteomes" id="UP000447876">
    <property type="component" value="Unassembled WGS sequence"/>
</dbReference>
<evidence type="ECO:0000256" key="1">
    <source>
        <dbReference type="ARBA" id="ARBA00001946"/>
    </source>
</evidence>
<dbReference type="GO" id="GO:0017000">
    <property type="term" value="P:antibiotic biosynthetic process"/>
    <property type="evidence" value="ECO:0007669"/>
    <property type="project" value="UniProtKB-KW"/>
</dbReference>
<comment type="similarity">
    <text evidence="2">Belongs to the P-Pant transferase superfamily. Gsp/Sfp/HetI/AcpT family.</text>
</comment>
<feature type="domain" description="4'-phosphopantetheinyl transferase" evidence="7">
    <location>
        <begin position="104"/>
        <end position="206"/>
    </location>
</feature>
<dbReference type="InterPro" id="IPR050559">
    <property type="entry name" value="P-Pant_transferase_sf"/>
</dbReference>
<evidence type="ECO:0000256" key="6">
    <source>
        <dbReference type="ARBA" id="ARBA00023194"/>
    </source>
</evidence>
<organism evidence="9 10">
    <name type="scientific">Paenibacillus woosongensis</name>
    <dbReference type="NCBI Taxonomy" id="307580"/>
    <lineage>
        <taxon>Bacteria</taxon>
        <taxon>Bacillati</taxon>
        <taxon>Bacillota</taxon>
        <taxon>Bacilli</taxon>
        <taxon>Bacillales</taxon>
        <taxon>Paenibacillaceae</taxon>
        <taxon>Paenibacillus</taxon>
    </lineage>
</organism>
<feature type="domain" description="4'-phosphopantetheinyl transferase N-terminal" evidence="8">
    <location>
        <begin position="21"/>
        <end position="99"/>
    </location>
</feature>
<keyword evidence="4" id="KW-0479">Metal-binding</keyword>
<name>A0A7X2Z4M4_9BACL</name>
<comment type="caution">
    <text evidence="9">The sequence shown here is derived from an EMBL/GenBank/DDBJ whole genome shotgun (WGS) entry which is preliminary data.</text>
</comment>
<evidence type="ECO:0000259" key="8">
    <source>
        <dbReference type="Pfam" id="PF22624"/>
    </source>
</evidence>
<evidence type="ECO:0000313" key="9">
    <source>
        <dbReference type="EMBL" id="MUG46943.1"/>
    </source>
</evidence>
<dbReference type="EMBL" id="WNZW01000008">
    <property type="protein sequence ID" value="MUG46943.1"/>
    <property type="molecule type" value="Genomic_DNA"/>
</dbReference>
<dbReference type="GO" id="GO:0005829">
    <property type="term" value="C:cytosol"/>
    <property type="evidence" value="ECO:0007669"/>
    <property type="project" value="TreeGrafter"/>
</dbReference>
<dbReference type="PANTHER" id="PTHR12215">
    <property type="entry name" value="PHOSPHOPANTETHEINE TRANSFERASE"/>
    <property type="match status" value="1"/>
</dbReference>
<keyword evidence="3 9" id="KW-0808">Transferase</keyword>
<evidence type="ECO:0000256" key="2">
    <source>
        <dbReference type="ARBA" id="ARBA00010990"/>
    </source>
</evidence>
<evidence type="ECO:0000259" key="7">
    <source>
        <dbReference type="Pfam" id="PF01648"/>
    </source>
</evidence>
<sequence>MIEIYGIRLETNTDSLPIWKLVQALPPERQERIHRFRRKEDALRTLAADLLSRLLICSWLNIRNKDIRLTQNAYGKPLLEENSGLYFNNSHSGEWVVSAIAGSPVGIDVEKVEEIDFSIAGRFFSEQECIDLDLRRGEAKLNYFFDLWTLKESYIKAAGMGLSMPLDSFTVRAGDDGQIELITLNEFRGCSFRQYPIGPGYKLSVCTQDNRFPDHIGLLSMDELHERFMAYV</sequence>
<dbReference type="Pfam" id="PF22624">
    <property type="entry name" value="AASDHPPT_N"/>
    <property type="match status" value="1"/>
</dbReference>
<gene>
    <name evidence="9" type="ORF">GNP95_18370</name>
</gene>
<evidence type="ECO:0000256" key="4">
    <source>
        <dbReference type="ARBA" id="ARBA00022723"/>
    </source>
</evidence>
<dbReference type="InterPro" id="IPR037143">
    <property type="entry name" value="4-PPantetheinyl_Trfase_dom_sf"/>
</dbReference>
<dbReference type="SUPFAM" id="SSF56214">
    <property type="entry name" value="4'-phosphopantetheinyl transferase"/>
    <property type="match status" value="2"/>
</dbReference>
<dbReference type="RefSeq" id="WP_155612311.1">
    <property type="nucleotide sequence ID" value="NZ_WNZW01000008.1"/>
</dbReference>
<accession>A0A7X2Z4M4</accession>
<protein>
    <submittedName>
        <fullName evidence="9">4'-phosphopantetheinyl transferase superfamily protein</fullName>
    </submittedName>
</protein>
<dbReference type="InterPro" id="IPR055066">
    <property type="entry name" value="AASDHPPT_N"/>
</dbReference>
<dbReference type="GO" id="GO:0006633">
    <property type="term" value="P:fatty acid biosynthetic process"/>
    <property type="evidence" value="ECO:0007669"/>
    <property type="project" value="InterPro"/>
</dbReference>
<keyword evidence="6" id="KW-0045">Antibiotic biosynthesis</keyword>
<dbReference type="GO" id="GO:0019878">
    <property type="term" value="P:lysine biosynthetic process via aminoadipic acid"/>
    <property type="evidence" value="ECO:0007669"/>
    <property type="project" value="TreeGrafter"/>
</dbReference>
<dbReference type="GO" id="GO:0008897">
    <property type="term" value="F:holo-[acyl-carrier-protein] synthase activity"/>
    <property type="evidence" value="ECO:0007669"/>
    <property type="project" value="InterPro"/>
</dbReference>
<evidence type="ECO:0000313" key="10">
    <source>
        <dbReference type="Proteomes" id="UP000447876"/>
    </source>
</evidence>
<dbReference type="GO" id="GO:0000287">
    <property type="term" value="F:magnesium ion binding"/>
    <property type="evidence" value="ECO:0007669"/>
    <property type="project" value="InterPro"/>
</dbReference>
<evidence type="ECO:0000256" key="5">
    <source>
        <dbReference type="ARBA" id="ARBA00022842"/>
    </source>
</evidence>
<reference evidence="9 10" key="1">
    <citation type="submission" date="2019-11" db="EMBL/GenBank/DDBJ databases">
        <title>Draft genome sequences of five Paenibacillus species of dairy origin.</title>
        <authorList>
            <person name="Olajide A.M."/>
            <person name="Chen S."/>
            <person name="Lapointe G."/>
        </authorList>
    </citation>
    <scope>NUCLEOTIDE SEQUENCE [LARGE SCALE GENOMIC DNA]</scope>
    <source>
        <strain evidence="9 10">12CR55</strain>
    </source>
</reference>
<dbReference type="PANTHER" id="PTHR12215:SF10">
    <property type="entry name" value="L-AMINOADIPATE-SEMIALDEHYDE DEHYDROGENASE-PHOSPHOPANTETHEINYL TRANSFERASE"/>
    <property type="match status" value="1"/>
</dbReference>
<dbReference type="NCBIfam" id="TIGR00556">
    <property type="entry name" value="pantethn_trn"/>
    <property type="match status" value="1"/>
</dbReference>
<dbReference type="Gene3D" id="3.90.470.20">
    <property type="entry name" value="4'-phosphopantetheinyl transferase domain"/>
    <property type="match status" value="2"/>
</dbReference>
<dbReference type="OrthoDB" id="9808281at2"/>
<dbReference type="Pfam" id="PF01648">
    <property type="entry name" value="ACPS"/>
    <property type="match status" value="1"/>
</dbReference>
<dbReference type="InterPro" id="IPR008278">
    <property type="entry name" value="4-PPantetheinyl_Trfase_dom"/>
</dbReference>